<dbReference type="Gene3D" id="1.10.357.10">
    <property type="entry name" value="Tetracycline Repressor, domain 2"/>
    <property type="match status" value="1"/>
</dbReference>
<proteinExistence type="predicted"/>
<dbReference type="SUPFAM" id="SSF46689">
    <property type="entry name" value="Homeodomain-like"/>
    <property type="match status" value="1"/>
</dbReference>
<accession>A0A5B0X283</accession>
<keyword evidence="5" id="KW-1185">Reference proteome</keyword>
<sequence length="225" mass="25872">MSTSRAAQADSRTRRAKGERTRNRILQAVFNVIANEGLRGVTHRAIAREAGVQLSLTTYYFKDIESLIGEAFEQFSEHMRPDIEQLWQRIFTRLDAYNGAQLRKREVRETLAGYLAGEASDYILAQVREKPVGLAVEQIFFTQARLSPELRARVEAHRARLLAPLVDLCSRFNRHDPEIDAELLLDTITSMEYQALGIPVDQVNDEHVQRLMRRHVGWILGLQRF</sequence>
<dbReference type="PANTHER" id="PTHR30055">
    <property type="entry name" value="HTH-TYPE TRANSCRIPTIONAL REGULATOR RUTR"/>
    <property type="match status" value="1"/>
</dbReference>
<dbReference type="GO" id="GO:0000976">
    <property type="term" value="F:transcription cis-regulatory region binding"/>
    <property type="evidence" value="ECO:0007669"/>
    <property type="project" value="TreeGrafter"/>
</dbReference>
<dbReference type="EMBL" id="VTUX01000002">
    <property type="protein sequence ID" value="KAA1193460.1"/>
    <property type="molecule type" value="Genomic_DNA"/>
</dbReference>
<dbReference type="Proteomes" id="UP000323708">
    <property type="component" value="Unassembled WGS sequence"/>
</dbReference>
<feature type="DNA-binding region" description="H-T-H motif" evidence="2">
    <location>
        <begin position="42"/>
        <end position="61"/>
    </location>
</feature>
<evidence type="ECO:0000313" key="5">
    <source>
        <dbReference type="Proteomes" id="UP000323708"/>
    </source>
</evidence>
<keyword evidence="1 2" id="KW-0238">DNA-binding</keyword>
<dbReference type="GO" id="GO:0003700">
    <property type="term" value="F:DNA-binding transcription factor activity"/>
    <property type="evidence" value="ECO:0007669"/>
    <property type="project" value="TreeGrafter"/>
</dbReference>
<reference evidence="4 5" key="1">
    <citation type="submission" date="2019-09" db="EMBL/GenBank/DDBJ databases">
        <authorList>
            <person name="Chen X.-Y."/>
        </authorList>
    </citation>
    <scope>NUCLEOTIDE SEQUENCE [LARGE SCALE GENOMIC DNA]</scope>
    <source>
        <strain evidence="4 5">NY5</strain>
    </source>
</reference>
<dbReference type="PANTHER" id="PTHR30055:SF231">
    <property type="entry name" value="TRANSCRIPTIONAL REGULATORY PROTEIN (PROBABLY DEOR-FAMILY)-RELATED"/>
    <property type="match status" value="1"/>
</dbReference>
<dbReference type="AlphaFoldDB" id="A0A5B0X283"/>
<organism evidence="4 5">
    <name type="scientific">Pseudohalioglobus sediminis</name>
    <dbReference type="NCBI Taxonomy" id="2606449"/>
    <lineage>
        <taxon>Bacteria</taxon>
        <taxon>Pseudomonadati</taxon>
        <taxon>Pseudomonadota</taxon>
        <taxon>Gammaproteobacteria</taxon>
        <taxon>Cellvibrionales</taxon>
        <taxon>Halieaceae</taxon>
        <taxon>Pseudohalioglobus</taxon>
    </lineage>
</organism>
<evidence type="ECO:0000256" key="2">
    <source>
        <dbReference type="PROSITE-ProRule" id="PRU00335"/>
    </source>
</evidence>
<dbReference type="Pfam" id="PF00440">
    <property type="entry name" value="TetR_N"/>
    <property type="match status" value="1"/>
</dbReference>
<dbReference type="PROSITE" id="PS50977">
    <property type="entry name" value="HTH_TETR_2"/>
    <property type="match status" value="1"/>
</dbReference>
<dbReference type="InterPro" id="IPR001647">
    <property type="entry name" value="HTH_TetR"/>
</dbReference>
<evidence type="ECO:0000313" key="4">
    <source>
        <dbReference type="EMBL" id="KAA1193460.1"/>
    </source>
</evidence>
<dbReference type="RefSeq" id="WP_149610567.1">
    <property type="nucleotide sequence ID" value="NZ_VTUX01000002.1"/>
</dbReference>
<dbReference type="InterPro" id="IPR009057">
    <property type="entry name" value="Homeodomain-like_sf"/>
</dbReference>
<evidence type="ECO:0000259" key="3">
    <source>
        <dbReference type="PROSITE" id="PS50977"/>
    </source>
</evidence>
<comment type="caution">
    <text evidence="4">The sequence shown here is derived from an EMBL/GenBank/DDBJ whole genome shotgun (WGS) entry which is preliminary data.</text>
</comment>
<gene>
    <name evidence="4" type="ORF">F0M18_06390</name>
</gene>
<dbReference type="InterPro" id="IPR050109">
    <property type="entry name" value="HTH-type_TetR-like_transc_reg"/>
</dbReference>
<feature type="domain" description="HTH tetR-type" evidence="3">
    <location>
        <begin position="19"/>
        <end position="79"/>
    </location>
</feature>
<protein>
    <submittedName>
        <fullName evidence="4">TetR family transcriptional regulator</fullName>
    </submittedName>
</protein>
<name>A0A5B0X283_9GAMM</name>
<evidence type="ECO:0000256" key="1">
    <source>
        <dbReference type="ARBA" id="ARBA00023125"/>
    </source>
</evidence>